<dbReference type="AlphaFoldDB" id="A0AAV4WYW5"/>
<name>A0AAV4WYW5_CAEEX</name>
<dbReference type="EMBL" id="BPLR01017022">
    <property type="protein sequence ID" value="GIY88101.1"/>
    <property type="molecule type" value="Genomic_DNA"/>
</dbReference>
<organism evidence="1 2">
    <name type="scientific">Caerostris extrusa</name>
    <name type="common">Bark spider</name>
    <name type="synonym">Caerostris bankana</name>
    <dbReference type="NCBI Taxonomy" id="172846"/>
    <lineage>
        <taxon>Eukaryota</taxon>
        <taxon>Metazoa</taxon>
        <taxon>Ecdysozoa</taxon>
        <taxon>Arthropoda</taxon>
        <taxon>Chelicerata</taxon>
        <taxon>Arachnida</taxon>
        <taxon>Araneae</taxon>
        <taxon>Araneomorphae</taxon>
        <taxon>Entelegynae</taxon>
        <taxon>Araneoidea</taxon>
        <taxon>Araneidae</taxon>
        <taxon>Caerostris</taxon>
    </lineage>
</organism>
<reference evidence="1 2" key="1">
    <citation type="submission" date="2021-06" db="EMBL/GenBank/DDBJ databases">
        <title>Caerostris extrusa draft genome.</title>
        <authorList>
            <person name="Kono N."/>
            <person name="Arakawa K."/>
        </authorList>
    </citation>
    <scope>NUCLEOTIDE SEQUENCE [LARGE SCALE GENOMIC DNA]</scope>
</reference>
<keyword evidence="2" id="KW-1185">Reference proteome</keyword>
<comment type="caution">
    <text evidence="1">The sequence shown here is derived from an EMBL/GenBank/DDBJ whole genome shotgun (WGS) entry which is preliminary data.</text>
</comment>
<sequence>MWPHGITKKDSLLSHTHPTVDEITLSHGVNRYSSPAMSRWYVSEIEIGVEQDCHCGVTFLWMGLPSSVTCCSLWKSTFATVDASKVSDEHQEKFRPRSFFRLHHKKTNHIETGGTL</sequence>
<evidence type="ECO:0000313" key="2">
    <source>
        <dbReference type="Proteomes" id="UP001054945"/>
    </source>
</evidence>
<evidence type="ECO:0000313" key="1">
    <source>
        <dbReference type="EMBL" id="GIY88101.1"/>
    </source>
</evidence>
<gene>
    <name evidence="1" type="ORF">CEXT_556341</name>
</gene>
<accession>A0AAV4WYW5</accession>
<dbReference type="Proteomes" id="UP001054945">
    <property type="component" value="Unassembled WGS sequence"/>
</dbReference>
<protein>
    <submittedName>
        <fullName evidence="1">Uncharacterized protein</fullName>
    </submittedName>
</protein>
<proteinExistence type="predicted"/>